<comment type="caution">
    <text evidence="1">The sequence shown here is derived from an EMBL/GenBank/DDBJ whole genome shotgun (WGS) entry which is preliminary data.</text>
</comment>
<protein>
    <submittedName>
        <fullName evidence="1">Uncharacterized protein</fullName>
    </submittedName>
</protein>
<keyword evidence="2" id="KW-1185">Reference proteome</keyword>
<dbReference type="Proteomes" id="UP001148629">
    <property type="component" value="Unassembled WGS sequence"/>
</dbReference>
<gene>
    <name evidence="1" type="ORF">NM208_g1513</name>
</gene>
<proteinExistence type="predicted"/>
<name>A0ACC1SVW5_9HYPO</name>
<evidence type="ECO:0000313" key="2">
    <source>
        <dbReference type="Proteomes" id="UP001148629"/>
    </source>
</evidence>
<accession>A0ACC1SVW5</accession>
<dbReference type="EMBL" id="JANRMS010000079">
    <property type="protein sequence ID" value="KAJ3547435.1"/>
    <property type="molecule type" value="Genomic_DNA"/>
</dbReference>
<evidence type="ECO:0000313" key="1">
    <source>
        <dbReference type="EMBL" id="KAJ3547435.1"/>
    </source>
</evidence>
<organism evidence="1 2">
    <name type="scientific">Fusarium decemcellulare</name>
    <dbReference type="NCBI Taxonomy" id="57161"/>
    <lineage>
        <taxon>Eukaryota</taxon>
        <taxon>Fungi</taxon>
        <taxon>Dikarya</taxon>
        <taxon>Ascomycota</taxon>
        <taxon>Pezizomycotina</taxon>
        <taxon>Sordariomycetes</taxon>
        <taxon>Hypocreomycetidae</taxon>
        <taxon>Hypocreales</taxon>
        <taxon>Nectriaceae</taxon>
        <taxon>Fusarium</taxon>
        <taxon>Fusarium decemcellulare species complex</taxon>
    </lineage>
</organism>
<reference evidence="1" key="1">
    <citation type="submission" date="2022-08" db="EMBL/GenBank/DDBJ databases">
        <title>Genome Sequence of Fusarium decemcellulare.</title>
        <authorList>
            <person name="Buettner E."/>
        </authorList>
    </citation>
    <scope>NUCLEOTIDE SEQUENCE</scope>
    <source>
        <strain evidence="1">Babe19</strain>
    </source>
</reference>
<sequence>MSPQGSLNYANPILWEDLPDMEVIRVNDIYYMSASSFHFSPGAPILKSHNLVDWEYVGHSVPDLAAFGSQFRLDGRNSVGYVKGVWASTVKYRKSNGLFYWYGAIQGTDQTFIYTAKDPGDLWTAHPPIDSFYYDAGLLIDEDDAFYIAYGTKTIHVAQLSADGLTEVKSEAVHESEEYLEGARMYNIDGTYYIWLTKPWGGQYVLKSDKGPFGPYDWRIVHDNMRSPIAGSGPPHQGGLVDTKNGDWYYMAFIDAFPAGRIPVLAPIEFDNEGWPEIVADYANPPGQWRLEYPSLTGHDHTEKPKTCIRKHSFDQESLDHCWEWNQSPGNPKWSIKNGQLVLGTATVADNLYLAANTLTHRTIGPSSTATFCVNWSQLKDGDRAGVSMFRDQSAYIGIHRNAQVGTLVYVEDIRLTPPENHVGWMNGRPVSRDWEVTSKGTVKAEMPLDSTQYERLWLRVKVNVAAACVEEYEKEPRQATFEYSYDGSTFKQLGPLFTLTNSPTGWIGYRFGVFNFATKALGGQLAVEYCEITRFDSSSG</sequence>